<keyword evidence="3" id="KW-1185">Reference proteome</keyword>
<dbReference type="KEGG" id="ahb:bsdtb5_36890"/>
<feature type="chain" id="PRO_5038371950" description="SLH domain-containing protein" evidence="1">
    <location>
        <begin position="27"/>
        <end position="423"/>
    </location>
</feature>
<dbReference type="Proteomes" id="UP000595897">
    <property type="component" value="Chromosome"/>
</dbReference>
<gene>
    <name evidence="2" type="ORF">bsdtb5_36890</name>
</gene>
<organism evidence="2 3">
    <name type="scientific">Anaeromicropila herbilytica</name>
    <dbReference type="NCBI Taxonomy" id="2785025"/>
    <lineage>
        <taxon>Bacteria</taxon>
        <taxon>Bacillati</taxon>
        <taxon>Bacillota</taxon>
        <taxon>Clostridia</taxon>
        <taxon>Lachnospirales</taxon>
        <taxon>Lachnospiraceae</taxon>
        <taxon>Anaeromicropila</taxon>
    </lineage>
</organism>
<dbReference type="EMBL" id="AP024169">
    <property type="protein sequence ID" value="BCN32394.1"/>
    <property type="molecule type" value="Genomic_DNA"/>
</dbReference>
<protein>
    <recommendedName>
        <fullName evidence="4">SLH domain-containing protein</fullName>
    </recommendedName>
</protein>
<evidence type="ECO:0000256" key="1">
    <source>
        <dbReference type="SAM" id="SignalP"/>
    </source>
</evidence>
<proteinExistence type="predicted"/>
<feature type="signal peptide" evidence="1">
    <location>
        <begin position="1"/>
        <end position="26"/>
    </location>
</feature>
<evidence type="ECO:0000313" key="3">
    <source>
        <dbReference type="Proteomes" id="UP000595897"/>
    </source>
</evidence>
<evidence type="ECO:0000313" key="2">
    <source>
        <dbReference type="EMBL" id="BCN32394.1"/>
    </source>
</evidence>
<keyword evidence="1" id="KW-0732">Signal</keyword>
<evidence type="ECO:0008006" key="4">
    <source>
        <dbReference type="Google" id="ProtNLM"/>
    </source>
</evidence>
<sequence length="423" mass="48669">MKKIKKMLLILLSIVLVIELTLPANTSEAKNKNITIEEYIQKLVVATKIKVDNTVENPYLAAAIAEGLVKEGEYKDYSVNIKREDAALLTNRADEILHGKTYNEDIYHQVKNKKRIKDLNKVSASKRDAVIKVFEKGIVVGDYDGIFTHDRTFRGKDNLNSSEANTILVRLTNKKKRRKISPDGQVIRTTNLPKNYKSYEYILAAFPNSFYEMKTSWQVATYYNKGGKKTKPVEYQDYVRPVNMKKKPFITGGGDKYNMQEVLNAYLDKWAKIVKNNLEARLNVDYRTVGAKWINKLRSTYYVYNWEGVNNAFQNKRKTDDIKEYVKAMKKNKVIIKSSLVSVEPSTLYYADGYYLRACIQFKIVSAKSLYKQSDLIFGDSIYIKNLKKGKWMRMYVDIEVSTADGGSIGEDYAVYTDSIVSR</sequence>
<name>A0A7R7EP35_9FIRM</name>
<reference evidence="2 3" key="1">
    <citation type="submission" date="2020-11" db="EMBL/GenBank/DDBJ databases">
        <title>Draft genome sequencing of a Lachnospiraceae strain isolated from anoxic soil subjected to BSD treatment.</title>
        <authorList>
            <person name="Uek A."/>
            <person name="Tonouchi A."/>
        </authorList>
    </citation>
    <scope>NUCLEOTIDE SEQUENCE [LARGE SCALE GENOMIC DNA]</scope>
    <source>
        <strain evidence="2 3">TB5</strain>
    </source>
</reference>
<accession>A0A7R7EP35</accession>
<dbReference type="AlphaFoldDB" id="A0A7R7EP35"/>
<dbReference type="RefSeq" id="WP_271713444.1">
    <property type="nucleotide sequence ID" value="NZ_AP024169.1"/>
</dbReference>